<comment type="subcellular location">
    <subcellularLocation>
        <location evidence="1">Endoplasmic reticulum membrane</location>
        <topology evidence="1">Peripheral membrane protein</topology>
    </subcellularLocation>
    <subcellularLocation>
        <location evidence="2">Preautophagosomal structure membrane</location>
        <topology evidence="2">Peripheral membrane protein</topology>
    </subcellularLocation>
</comment>
<evidence type="ECO:0000256" key="7">
    <source>
        <dbReference type="ARBA" id="ARBA00023006"/>
    </source>
</evidence>
<keyword evidence="9" id="KW-0472">Membrane</keyword>
<evidence type="ECO:0000256" key="5">
    <source>
        <dbReference type="ARBA" id="ARBA00022448"/>
    </source>
</evidence>
<accession>G0UUW3</accession>
<evidence type="ECO:0000256" key="11">
    <source>
        <dbReference type="ARBA" id="ARBA00024615"/>
    </source>
</evidence>
<evidence type="ECO:0000256" key="6">
    <source>
        <dbReference type="ARBA" id="ARBA00022824"/>
    </source>
</evidence>
<keyword evidence="7" id="KW-0072">Autophagy</keyword>
<feature type="region of interest" description="Disordered" evidence="12">
    <location>
        <begin position="360"/>
        <end position="390"/>
    </location>
</feature>
<dbReference type="GO" id="GO:0000422">
    <property type="term" value="P:autophagy of mitochondrion"/>
    <property type="evidence" value="ECO:0007669"/>
    <property type="project" value="TreeGrafter"/>
</dbReference>
<comment type="catalytic activity">
    <reaction evidence="11">
        <text>a 1,2-diacyl-sn-glycero-3-phosphoethanolamine(in) = a 1,2-diacyl-sn-glycero-3-phosphoethanolamine(out)</text>
        <dbReference type="Rhea" id="RHEA:38895"/>
        <dbReference type="ChEBI" id="CHEBI:64612"/>
    </reaction>
</comment>
<dbReference type="GO" id="GO:0034727">
    <property type="term" value="P:piecemeal microautophagy of the nucleus"/>
    <property type="evidence" value="ECO:0007669"/>
    <property type="project" value="TreeGrafter"/>
</dbReference>
<evidence type="ECO:0000256" key="9">
    <source>
        <dbReference type="ARBA" id="ARBA00023136"/>
    </source>
</evidence>
<comment type="catalytic activity">
    <reaction evidence="10">
        <text>a 1,2-diacyl-sn-glycero-3-phospho-L-serine(in) = a 1,2-diacyl-sn-glycero-3-phospho-L-serine(out)</text>
        <dbReference type="Rhea" id="RHEA:38663"/>
        <dbReference type="ChEBI" id="CHEBI:57262"/>
    </reaction>
</comment>
<keyword evidence="5" id="KW-0813">Transport</keyword>
<keyword evidence="8" id="KW-0445">Lipid transport</keyword>
<name>G0UUW3_TRYCI</name>
<evidence type="ECO:0000256" key="1">
    <source>
        <dbReference type="ARBA" id="ARBA00004406"/>
    </source>
</evidence>
<dbReference type="PANTHER" id="PTHR13190:SF1">
    <property type="entry name" value="AUTOPHAGY-RELATED 2, ISOFORM A"/>
    <property type="match status" value="1"/>
</dbReference>
<dbReference type="GO" id="GO:0005789">
    <property type="term" value="C:endoplasmic reticulum membrane"/>
    <property type="evidence" value="ECO:0007669"/>
    <property type="project" value="UniProtKB-SubCell"/>
</dbReference>
<evidence type="ECO:0000256" key="2">
    <source>
        <dbReference type="ARBA" id="ARBA00004623"/>
    </source>
</evidence>
<dbReference type="GO" id="GO:0000045">
    <property type="term" value="P:autophagosome assembly"/>
    <property type="evidence" value="ECO:0007669"/>
    <property type="project" value="TreeGrafter"/>
</dbReference>
<dbReference type="EMBL" id="HE575322">
    <property type="protein sequence ID" value="CCC93177.1"/>
    <property type="molecule type" value="Genomic_DNA"/>
</dbReference>
<reference evidence="13" key="1">
    <citation type="journal article" date="2012" name="Proc. Natl. Acad. Sci. U.S.A.">
        <title>Antigenic diversity is generated by distinct evolutionary mechanisms in African trypanosome species.</title>
        <authorList>
            <person name="Jackson A.P."/>
            <person name="Berry A."/>
            <person name="Aslett M."/>
            <person name="Allison H.C."/>
            <person name="Burton P."/>
            <person name="Vavrova-Anderson J."/>
            <person name="Brown R."/>
            <person name="Browne H."/>
            <person name="Corton N."/>
            <person name="Hauser H."/>
            <person name="Gamble J."/>
            <person name="Gilderthorp R."/>
            <person name="Marcello L."/>
            <person name="McQuillan J."/>
            <person name="Otto T.D."/>
            <person name="Quail M.A."/>
            <person name="Sanders M.J."/>
            <person name="van Tonder A."/>
            <person name="Ginger M.L."/>
            <person name="Field M.C."/>
            <person name="Barry J.D."/>
            <person name="Hertz-Fowler C."/>
            <person name="Berriman M."/>
        </authorList>
    </citation>
    <scope>NUCLEOTIDE SEQUENCE</scope>
    <source>
        <strain evidence="13">IL3000</strain>
    </source>
</reference>
<sequence length="787" mass="86797">MVICIAPYVELDLSVPSIATETTFIKLLVGSEAISLYLHDNFPRSLLACDRESNARTLFVGRGKNVNAELGSIGFVRVVDISRPLCESKGYESGCTGADSGDGTGAAALIVHINPTAEKPVFIRVQDLHATAHFAQDSLYHFHTILRSFVMGLDVDFLPSPYLLVQRSGSYFGHITHVNSVKNRSSVGVHILVHDYEAHIDHLLSTSVIAIHEETLEPVEGEVTSCCSSCIALSCSDFDMIDTADYEEPQPVVWRTRDGGAADLLQHCKFENFLSVYSSVDGEPCLGSWGFNRSRGDEPRSSSRIPWSLPSFTSVSLEVFLHDCDVTTYLYSGEDFVHTDIPQNYLHTLQRFAIDEDLSPQVSWNSPRPRDTALNSEETHDLKSPAPCSGPRRSDDYVVAYLRGVRAQFDLFTPGKSHFMQLHLAVKDGEVIDRIRESSVETLLMASLPQSLRDYDSDLFAMKWTTNLPRTSTANARTVIVGKPEVELRIGLQPITVALHRRAMNLLPRFIEVPDNVSEENVILNGIQTDRLFFSKVIVDPFTVTLYVYFEGRSASAALQGNVFELCNYLLPSVERVHVRMPLMVITSRLAENVFERFCELLGSEIGKFRAVLLLCCGVQPLQLASNVASAGTRMLLAPLNEHRRNKRFFAALCCALRSFLSTLASESLHSVAGVSHSLHHATSSSISYLVPASGVRPMARGSQPLDAVDGLKKGLLEFAQGFRVAYGIGVYCLGPQGSTLCLPIALSAILDGLLRGTGEVLRGARNAISTEMYEQERKIFKGSQRV</sequence>
<dbReference type="VEuPathDB" id="TriTrypDB:TcIL3000_9_5850"/>
<evidence type="ECO:0000313" key="13">
    <source>
        <dbReference type="EMBL" id="CCC93177.1"/>
    </source>
</evidence>
<keyword evidence="6" id="KW-0256">Endoplasmic reticulum</keyword>
<dbReference type="GO" id="GO:0032266">
    <property type="term" value="F:phosphatidylinositol-3-phosphate binding"/>
    <property type="evidence" value="ECO:0007669"/>
    <property type="project" value="TreeGrafter"/>
</dbReference>
<dbReference type="GO" id="GO:0061709">
    <property type="term" value="P:reticulophagy"/>
    <property type="evidence" value="ECO:0007669"/>
    <property type="project" value="TreeGrafter"/>
</dbReference>
<evidence type="ECO:0000256" key="10">
    <source>
        <dbReference type="ARBA" id="ARBA00024479"/>
    </source>
</evidence>
<dbReference type="PANTHER" id="PTHR13190">
    <property type="entry name" value="AUTOPHAGY-RELATED 2, ISOFORM A"/>
    <property type="match status" value="1"/>
</dbReference>
<proteinExistence type="inferred from homology"/>
<comment type="similarity">
    <text evidence="3">Belongs to the ATG2 family.</text>
</comment>
<dbReference type="GO" id="GO:0061723">
    <property type="term" value="P:glycophagy"/>
    <property type="evidence" value="ECO:0007669"/>
    <property type="project" value="TreeGrafter"/>
</dbReference>
<dbReference type="GO" id="GO:0043495">
    <property type="term" value="F:protein-membrane adaptor activity"/>
    <property type="evidence" value="ECO:0007669"/>
    <property type="project" value="TreeGrafter"/>
</dbReference>
<evidence type="ECO:0000256" key="3">
    <source>
        <dbReference type="ARBA" id="ARBA00009714"/>
    </source>
</evidence>
<protein>
    <recommendedName>
        <fullName evidence="4">Autophagy-related protein 2</fullName>
    </recommendedName>
</protein>
<dbReference type="GO" id="GO:0006869">
    <property type="term" value="P:lipid transport"/>
    <property type="evidence" value="ECO:0007669"/>
    <property type="project" value="UniProtKB-KW"/>
</dbReference>
<dbReference type="AlphaFoldDB" id="G0UUW3"/>
<organism evidence="13">
    <name type="scientific">Trypanosoma congolense (strain IL3000)</name>
    <dbReference type="NCBI Taxonomy" id="1068625"/>
    <lineage>
        <taxon>Eukaryota</taxon>
        <taxon>Discoba</taxon>
        <taxon>Euglenozoa</taxon>
        <taxon>Kinetoplastea</taxon>
        <taxon>Metakinetoplastina</taxon>
        <taxon>Trypanosomatida</taxon>
        <taxon>Trypanosomatidae</taxon>
        <taxon>Trypanosoma</taxon>
        <taxon>Nannomonas</taxon>
    </lineage>
</organism>
<gene>
    <name evidence="13" type="ORF">TCIL3000_9_5850</name>
</gene>
<evidence type="ECO:0000256" key="4">
    <source>
        <dbReference type="ARBA" id="ARBA00018070"/>
    </source>
</evidence>
<dbReference type="GO" id="GO:0034045">
    <property type="term" value="C:phagophore assembly site membrane"/>
    <property type="evidence" value="ECO:0007669"/>
    <property type="project" value="UniProtKB-SubCell"/>
</dbReference>
<dbReference type="InterPro" id="IPR026849">
    <property type="entry name" value="ATG2"/>
</dbReference>
<dbReference type="GO" id="GO:0061908">
    <property type="term" value="C:phagophore"/>
    <property type="evidence" value="ECO:0007669"/>
    <property type="project" value="TreeGrafter"/>
</dbReference>
<evidence type="ECO:0000256" key="12">
    <source>
        <dbReference type="SAM" id="MobiDB-lite"/>
    </source>
</evidence>
<evidence type="ECO:0000256" key="8">
    <source>
        <dbReference type="ARBA" id="ARBA00023055"/>
    </source>
</evidence>